<keyword evidence="3" id="KW-0547">Nucleotide-binding</keyword>
<feature type="region of interest" description="Disordered" evidence="8">
    <location>
        <begin position="802"/>
        <end position="857"/>
    </location>
</feature>
<feature type="compositionally biased region" description="Basic and acidic residues" evidence="8">
    <location>
        <begin position="741"/>
        <end position="755"/>
    </location>
</feature>
<dbReference type="OrthoDB" id="10252354at2759"/>
<dbReference type="PANTHER" id="PTHR24416">
    <property type="entry name" value="TYROSINE-PROTEIN KINASE RECEPTOR"/>
    <property type="match status" value="1"/>
</dbReference>
<evidence type="ECO:0000259" key="10">
    <source>
        <dbReference type="PROSITE" id="PS50011"/>
    </source>
</evidence>
<comment type="subcellular location">
    <subcellularLocation>
        <location evidence="1">Membrane</location>
        <topology evidence="1">Single-pass type I membrane protein</topology>
    </subcellularLocation>
</comment>
<dbReference type="InterPro" id="IPR009030">
    <property type="entry name" value="Growth_fac_rcpt_cys_sf"/>
</dbReference>
<dbReference type="InterPro" id="IPR011641">
    <property type="entry name" value="Tyr-kin_ephrin_A/B_rcpt-like"/>
</dbReference>
<keyword evidence="4" id="KW-0418">Kinase</keyword>
<gene>
    <name evidence="11" type="ORF">PACLA_8A040265</name>
</gene>
<dbReference type="InterPro" id="IPR011009">
    <property type="entry name" value="Kinase-like_dom_sf"/>
</dbReference>
<evidence type="ECO:0000313" key="12">
    <source>
        <dbReference type="Proteomes" id="UP001152795"/>
    </source>
</evidence>
<dbReference type="GO" id="GO:0005524">
    <property type="term" value="F:ATP binding"/>
    <property type="evidence" value="ECO:0007669"/>
    <property type="project" value="UniProtKB-UniRule"/>
</dbReference>
<keyword evidence="12" id="KW-1185">Reference proteome</keyword>
<dbReference type="Gene3D" id="1.10.510.10">
    <property type="entry name" value="Transferase(Phosphotransferase) domain 1"/>
    <property type="match status" value="1"/>
</dbReference>
<dbReference type="SUPFAM" id="SSF57184">
    <property type="entry name" value="Growth factor receptor domain"/>
    <property type="match status" value="1"/>
</dbReference>
<evidence type="ECO:0000256" key="8">
    <source>
        <dbReference type="SAM" id="MobiDB-lite"/>
    </source>
</evidence>
<feature type="region of interest" description="Disordered" evidence="8">
    <location>
        <begin position="962"/>
        <end position="1039"/>
    </location>
</feature>
<dbReference type="PROSITE" id="PS00109">
    <property type="entry name" value="PROTEIN_KINASE_TYR"/>
    <property type="match status" value="1"/>
</dbReference>
<organism evidence="11 12">
    <name type="scientific">Paramuricea clavata</name>
    <name type="common">Red gorgonian</name>
    <name type="synonym">Violescent sea-whip</name>
    <dbReference type="NCBI Taxonomy" id="317549"/>
    <lineage>
        <taxon>Eukaryota</taxon>
        <taxon>Metazoa</taxon>
        <taxon>Cnidaria</taxon>
        <taxon>Anthozoa</taxon>
        <taxon>Octocorallia</taxon>
        <taxon>Malacalcyonacea</taxon>
        <taxon>Plexauridae</taxon>
        <taxon>Paramuricea</taxon>
    </lineage>
</organism>
<feature type="domain" description="Protein kinase" evidence="10">
    <location>
        <begin position="424"/>
        <end position="698"/>
    </location>
</feature>
<keyword evidence="5" id="KW-0067">ATP-binding</keyword>
<dbReference type="Proteomes" id="UP001152795">
    <property type="component" value="Unassembled WGS sequence"/>
</dbReference>
<dbReference type="Pfam" id="PF07699">
    <property type="entry name" value="Ephrin_rec_like"/>
    <property type="match status" value="2"/>
</dbReference>
<dbReference type="InterPro" id="IPR000719">
    <property type="entry name" value="Prot_kinase_dom"/>
</dbReference>
<dbReference type="AlphaFoldDB" id="A0A6S7FSH8"/>
<name>A0A6S7FSH8_PARCT</name>
<evidence type="ECO:0000256" key="1">
    <source>
        <dbReference type="ARBA" id="ARBA00004479"/>
    </source>
</evidence>
<proteinExistence type="predicted"/>
<dbReference type="GO" id="GO:0004714">
    <property type="term" value="F:transmembrane receptor protein tyrosine kinase activity"/>
    <property type="evidence" value="ECO:0007669"/>
    <property type="project" value="UniProtKB-EC"/>
</dbReference>
<evidence type="ECO:0000256" key="7">
    <source>
        <dbReference type="ARBA" id="ARBA00051243"/>
    </source>
</evidence>
<dbReference type="PROSITE" id="PS00107">
    <property type="entry name" value="PROTEIN_KINASE_ATP"/>
    <property type="match status" value="1"/>
</dbReference>
<evidence type="ECO:0000256" key="5">
    <source>
        <dbReference type="ARBA" id="ARBA00022840"/>
    </source>
</evidence>
<keyword evidence="9" id="KW-0472">Membrane</keyword>
<evidence type="ECO:0000256" key="3">
    <source>
        <dbReference type="ARBA" id="ARBA00022741"/>
    </source>
</evidence>
<keyword evidence="9" id="KW-1133">Transmembrane helix</keyword>
<dbReference type="FunFam" id="1.10.510.10:FF:000554">
    <property type="entry name" value="Predicted protein"/>
    <property type="match status" value="1"/>
</dbReference>
<feature type="compositionally biased region" description="Basic and acidic residues" evidence="8">
    <location>
        <begin position="812"/>
        <end position="823"/>
    </location>
</feature>
<feature type="compositionally biased region" description="Basic residues" evidence="8">
    <location>
        <begin position="723"/>
        <end position="736"/>
    </location>
</feature>
<comment type="caution">
    <text evidence="11">The sequence shown here is derived from an EMBL/GenBank/DDBJ whole genome shotgun (WGS) entry which is preliminary data.</text>
</comment>
<keyword evidence="11" id="KW-0675">Receptor</keyword>
<evidence type="ECO:0000256" key="9">
    <source>
        <dbReference type="SAM" id="Phobius"/>
    </source>
</evidence>
<feature type="compositionally biased region" description="Low complexity" evidence="8">
    <location>
        <begin position="962"/>
        <end position="977"/>
    </location>
</feature>
<dbReference type="InterPro" id="IPR020635">
    <property type="entry name" value="Tyr_kinase_cat_dom"/>
</dbReference>
<feature type="compositionally biased region" description="Polar residues" evidence="8">
    <location>
        <begin position="831"/>
        <end position="857"/>
    </location>
</feature>
<dbReference type="SMART" id="SM00219">
    <property type="entry name" value="TyrKc"/>
    <property type="match status" value="1"/>
</dbReference>
<feature type="compositionally biased region" description="Polar residues" evidence="8">
    <location>
        <begin position="929"/>
        <end position="946"/>
    </location>
</feature>
<evidence type="ECO:0000256" key="4">
    <source>
        <dbReference type="ARBA" id="ARBA00022777"/>
    </source>
</evidence>
<evidence type="ECO:0000256" key="6">
    <source>
        <dbReference type="ARBA" id="ARBA00023137"/>
    </source>
</evidence>
<feature type="compositionally biased region" description="Acidic residues" evidence="8">
    <location>
        <begin position="802"/>
        <end position="811"/>
    </location>
</feature>
<dbReference type="PROSITE" id="PS50011">
    <property type="entry name" value="PROTEIN_KINASE_DOM"/>
    <property type="match status" value="1"/>
</dbReference>
<dbReference type="SUPFAM" id="SSF56112">
    <property type="entry name" value="Protein kinase-like (PK-like)"/>
    <property type="match status" value="1"/>
</dbReference>
<dbReference type="Pfam" id="PF07714">
    <property type="entry name" value="PK_Tyr_Ser-Thr"/>
    <property type="match status" value="1"/>
</dbReference>
<accession>A0A6S7FSH8</accession>
<sequence length="1078" mass="121580">WHSYISRKKMLSKSVIVVVIFSFHVRWLNCGKATVPFKVCEKYIDYPVSYTFNSTVNNSVFKDAEDTLELLHGQLEAINSSKCNDPINLTITRTLHYASESNEEFAITANYTVTIGIKQVYRSNYSVLNSIRGKIEECSGQVVNDILVTESFESGLALNISGKIIEAKFDTINDDRKNQYCDLNLHYGCPTDSKEVNMMCECSQGTYLDVNVTTCTPCPKDTYQENTGMFNCTKCEAGHTTLNTTGRRNKTACTPVIPPSSTPSQPPLCSEGKYLKTISQTCLPCPKDFYKNKPGNTPCEPCPNGQVTSGQGASLCIDEGRDINVLAIALPISVLVLLMVAGVIFFVFRRKIEKEQERKDRDDFVRTFLEQLPPNRPTDIEANDYHITSNPHYEEHSNDEISNLGHLKEDVANRNLDIPRDCITLTRVRLGRGQFGEVQQVLVRKPGEHEILCAAKMARGSRVSLEDMLDELEIHLKLEDKHENVVNLIGVCSSAGGPFYLIVEYCDNGSLIDYLKKYDEPSHDYVNTANRETLSQEWKQRRTLEICNGMKYLANHKIVHRDLAARNILLDSNTVAQISDFGMAKDVYLKSYYKQQSEGCFPLRWMAIESIKSLQFNEKTDVWSFGVLVWEIFTHGNLPYYDIIDDQKVALYILSGKKLKRPQDCPKFLYNIMLKCWSTKNFNRPKFWELYKNLNENIQYQPKHGKATQRRVSRDIMKRFSNTKRSLKRKMSRKGSTRSEASIEPHTSRTPSHDRLCNDVELNERNHQLPKNRFFNSGAEDEIEVDITSTPTKEIDLVEEDENQDVETLENNEEKKLEPHLGDNDCLGDNPQCSSNDETAYNSSNTKEISSPSQNENQDIKDITYNQQNNYSEVGMSLLTTDSNELEEGNTLPKSDDSSSENSENNPADIVGLGIDERPKTDGDHTKTPTEGVTQTDDSTSKNESFLATDLDDVSVDISETLGDTTTADPADLTDNLTNDRIDASEKMTTDSLAKENLNQNRDETDNIKNGLDSADLENLDGSSDKVESEDEQKSIGGGDFLDDVLHAVVNVLQKNDNEFASSQDKTEKADTLNSSSC</sequence>
<dbReference type="InterPro" id="IPR050122">
    <property type="entry name" value="RTK"/>
</dbReference>
<dbReference type="InterPro" id="IPR017441">
    <property type="entry name" value="Protein_kinase_ATP_BS"/>
</dbReference>
<feature type="region of interest" description="Disordered" evidence="8">
    <location>
        <begin position="885"/>
        <end position="948"/>
    </location>
</feature>
<keyword evidence="2" id="KW-0808">Transferase</keyword>
<dbReference type="GO" id="GO:0005886">
    <property type="term" value="C:plasma membrane"/>
    <property type="evidence" value="ECO:0007669"/>
    <property type="project" value="TreeGrafter"/>
</dbReference>
<dbReference type="SMART" id="SM01411">
    <property type="entry name" value="Ephrin_rec_like"/>
    <property type="match status" value="2"/>
</dbReference>
<dbReference type="GO" id="GO:0043235">
    <property type="term" value="C:receptor complex"/>
    <property type="evidence" value="ECO:0007669"/>
    <property type="project" value="TreeGrafter"/>
</dbReference>
<dbReference type="Gene3D" id="3.30.200.20">
    <property type="entry name" value="Phosphorylase Kinase, domain 1"/>
    <property type="match status" value="1"/>
</dbReference>
<dbReference type="PANTHER" id="PTHR24416:SF611">
    <property type="entry name" value="TYROSINE-PROTEIN KINASE TRANSMEMBRANE RECEPTOR ROR"/>
    <property type="match status" value="1"/>
</dbReference>
<dbReference type="InterPro" id="IPR001245">
    <property type="entry name" value="Ser-Thr/Tyr_kinase_cat_dom"/>
</dbReference>
<keyword evidence="6" id="KW-0829">Tyrosine-protein kinase</keyword>
<dbReference type="GO" id="GO:0007169">
    <property type="term" value="P:cell surface receptor protein tyrosine kinase signaling pathway"/>
    <property type="evidence" value="ECO:0007669"/>
    <property type="project" value="TreeGrafter"/>
</dbReference>
<protein>
    <submittedName>
        <fullName evidence="11">Fibroblast growth factor receptor</fullName>
    </submittedName>
</protein>
<dbReference type="Gene3D" id="2.10.50.10">
    <property type="entry name" value="Tumor Necrosis Factor Receptor, subunit A, domain 2"/>
    <property type="match status" value="2"/>
</dbReference>
<dbReference type="InterPro" id="IPR008266">
    <property type="entry name" value="Tyr_kinase_AS"/>
</dbReference>
<feature type="region of interest" description="Disordered" evidence="8">
    <location>
        <begin position="723"/>
        <end position="755"/>
    </location>
</feature>
<dbReference type="CDD" id="cd00192">
    <property type="entry name" value="PTKc"/>
    <property type="match status" value="1"/>
</dbReference>
<comment type="catalytic activity">
    <reaction evidence="7">
        <text>L-tyrosyl-[protein] + ATP = O-phospho-L-tyrosyl-[protein] + ADP + H(+)</text>
        <dbReference type="Rhea" id="RHEA:10596"/>
        <dbReference type="Rhea" id="RHEA-COMP:10136"/>
        <dbReference type="Rhea" id="RHEA-COMP:20101"/>
        <dbReference type="ChEBI" id="CHEBI:15378"/>
        <dbReference type="ChEBI" id="CHEBI:30616"/>
        <dbReference type="ChEBI" id="CHEBI:46858"/>
        <dbReference type="ChEBI" id="CHEBI:61978"/>
        <dbReference type="ChEBI" id="CHEBI:456216"/>
        <dbReference type="EC" id="2.7.10.1"/>
    </reaction>
</comment>
<feature type="compositionally biased region" description="Basic and acidic residues" evidence="8">
    <location>
        <begin position="915"/>
        <end position="928"/>
    </location>
</feature>
<reference evidence="11" key="1">
    <citation type="submission" date="2020-04" db="EMBL/GenBank/DDBJ databases">
        <authorList>
            <person name="Alioto T."/>
            <person name="Alioto T."/>
            <person name="Gomez Garrido J."/>
        </authorList>
    </citation>
    <scope>NUCLEOTIDE SEQUENCE</scope>
    <source>
        <strain evidence="11">A484AB</strain>
    </source>
</reference>
<feature type="compositionally biased region" description="Basic and acidic residues" evidence="8">
    <location>
        <begin position="978"/>
        <end position="989"/>
    </location>
</feature>
<feature type="transmembrane region" description="Helical" evidence="9">
    <location>
        <begin position="325"/>
        <end position="348"/>
    </location>
</feature>
<dbReference type="EMBL" id="CACRXK020000551">
    <property type="protein sequence ID" value="CAB3982894.1"/>
    <property type="molecule type" value="Genomic_DNA"/>
</dbReference>
<evidence type="ECO:0000256" key="2">
    <source>
        <dbReference type="ARBA" id="ARBA00022679"/>
    </source>
</evidence>
<evidence type="ECO:0000313" key="11">
    <source>
        <dbReference type="EMBL" id="CAB3982894.1"/>
    </source>
</evidence>
<dbReference type="PRINTS" id="PR00109">
    <property type="entry name" value="TYRKINASE"/>
</dbReference>
<feature type="non-terminal residue" evidence="11">
    <location>
        <position position="1078"/>
    </location>
</feature>
<keyword evidence="9" id="KW-0812">Transmembrane</keyword>